<dbReference type="KEGG" id="spap:H3Z74_21780"/>
<feature type="region of interest" description="Disordered" evidence="1">
    <location>
        <begin position="53"/>
        <end position="77"/>
    </location>
</feature>
<dbReference type="AlphaFoldDB" id="A0A7H0LHW5"/>
<proteinExistence type="predicted"/>
<protein>
    <submittedName>
        <fullName evidence="2">Uncharacterized protein</fullName>
    </submittedName>
</protein>
<gene>
    <name evidence="2" type="ORF">H3Z74_21780</name>
</gene>
<dbReference type="Proteomes" id="UP000516148">
    <property type="component" value="Chromosome"/>
</dbReference>
<organism evidence="2 3">
    <name type="scientific">Sphingomonas alpina</name>
    <dbReference type="NCBI Taxonomy" id="653931"/>
    <lineage>
        <taxon>Bacteria</taxon>
        <taxon>Pseudomonadati</taxon>
        <taxon>Pseudomonadota</taxon>
        <taxon>Alphaproteobacteria</taxon>
        <taxon>Sphingomonadales</taxon>
        <taxon>Sphingomonadaceae</taxon>
        <taxon>Sphingomonas</taxon>
    </lineage>
</organism>
<dbReference type="EMBL" id="CP061038">
    <property type="protein sequence ID" value="QNQ09268.1"/>
    <property type="molecule type" value="Genomic_DNA"/>
</dbReference>
<keyword evidence="3" id="KW-1185">Reference proteome</keyword>
<reference evidence="2 3" key="1">
    <citation type="submission" date="2020-09" db="EMBL/GenBank/DDBJ databases">
        <title>Sphingomonas sp., a new species isolated from pork steak.</title>
        <authorList>
            <person name="Heidler von Heilborn D."/>
        </authorList>
    </citation>
    <scope>NUCLEOTIDE SEQUENCE [LARGE SCALE GENOMIC DNA]</scope>
    <source>
        <strain evidence="3">S8-3T</strain>
    </source>
</reference>
<evidence type="ECO:0000256" key="1">
    <source>
        <dbReference type="SAM" id="MobiDB-lite"/>
    </source>
</evidence>
<evidence type="ECO:0000313" key="2">
    <source>
        <dbReference type="EMBL" id="QNQ09268.1"/>
    </source>
</evidence>
<accession>A0A7H0LHW5</accession>
<sequence length="107" mass="12474">MPPPLCPECLQPFVRTQPTQLFCTPEHRKDWNNRAAVRARVLMPFAMVARLTRNGTRGDKATGRQATQHHNTLLRRWTDEDKAEGRMPWVEYLQRRYAAGFDPLDRG</sequence>
<name>A0A7H0LHW5_9SPHN</name>
<evidence type="ECO:0000313" key="3">
    <source>
        <dbReference type="Proteomes" id="UP000516148"/>
    </source>
</evidence>